<evidence type="ECO:0000313" key="2">
    <source>
        <dbReference type="Proteomes" id="UP000284706"/>
    </source>
</evidence>
<protein>
    <submittedName>
        <fullName evidence="1">Uncharacterized protein</fullName>
    </submittedName>
</protein>
<dbReference type="InParanoid" id="A0A409YSZ3"/>
<evidence type="ECO:0000313" key="1">
    <source>
        <dbReference type="EMBL" id="PPR06146.1"/>
    </source>
</evidence>
<proteinExistence type="predicted"/>
<sequence>MPVCRPQKRGTEPQLSGRRLKLMDGWGWNRIGIAMAGKSTGLKKDSEQESATETGEACTHTTLIKSGEILRLKLWSGSCVAPGAQTRKRLERAAPLQEMVGGRGEVGHGRCVVDTQAKSRCSGAGSANDEMDA</sequence>
<name>A0A409YSZ3_9AGAR</name>
<keyword evidence="2" id="KW-1185">Reference proteome</keyword>
<gene>
    <name evidence="1" type="ORF">CVT26_005368</name>
</gene>
<comment type="caution">
    <text evidence="1">The sequence shown here is derived from an EMBL/GenBank/DDBJ whole genome shotgun (WGS) entry which is preliminary data.</text>
</comment>
<dbReference type="Proteomes" id="UP000284706">
    <property type="component" value="Unassembled WGS sequence"/>
</dbReference>
<accession>A0A409YSZ3</accession>
<dbReference type="AlphaFoldDB" id="A0A409YSZ3"/>
<organism evidence="1 2">
    <name type="scientific">Gymnopilus dilepis</name>
    <dbReference type="NCBI Taxonomy" id="231916"/>
    <lineage>
        <taxon>Eukaryota</taxon>
        <taxon>Fungi</taxon>
        <taxon>Dikarya</taxon>
        <taxon>Basidiomycota</taxon>
        <taxon>Agaricomycotina</taxon>
        <taxon>Agaricomycetes</taxon>
        <taxon>Agaricomycetidae</taxon>
        <taxon>Agaricales</taxon>
        <taxon>Agaricineae</taxon>
        <taxon>Hymenogastraceae</taxon>
        <taxon>Gymnopilus</taxon>
    </lineage>
</organism>
<reference evidence="1 2" key="1">
    <citation type="journal article" date="2018" name="Evol. Lett.">
        <title>Horizontal gene cluster transfer increased hallucinogenic mushroom diversity.</title>
        <authorList>
            <person name="Reynolds H.T."/>
            <person name="Vijayakumar V."/>
            <person name="Gluck-Thaler E."/>
            <person name="Korotkin H.B."/>
            <person name="Matheny P.B."/>
            <person name="Slot J.C."/>
        </authorList>
    </citation>
    <scope>NUCLEOTIDE SEQUENCE [LARGE SCALE GENOMIC DNA]</scope>
    <source>
        <strain evidence="1 2">SRW20</strain>
    </source>
</reference>
<dbReference type="EMBL" id="NHYE01000373">
    <property type="protein sequence ID" value="PPR06146.1"/>
    <property type="molecule type" value="Genomic_DNA"/>
</dbReference>